<keyword evidence="3" id="KW-1185">Reference proteome</keyword>
<evidence type="ECO:0000256" key="1">
    <source>
        <dbReference type="SAM" id="Phobius"/>
    </source>
</evidence>
<keyword evidence="1" id="KW-0812">Transmembrane</keyword>
<feature type="transmembrane region" description="Helical" evidence="1">
    <location>
        <begin position="224"/>
        <end position="243"/>
    </location>
</feature>
<evidence type="ECO:0000313" key="2">
    <source>
        <dbReference type="EMBL" id="UJO15606.1"/>
    </source>
</evidence>
<keyword evidence="1" id="KW-0472">Membrane</keyword>
<feature type="transmembrane region" description="Helical" evidence="1">
    <location>
        <begin position="255"/>
        <end position="276"/>
    </location>
</feature>
<reference evidence="2" key="1">
    <citation type="submission" date="2021-12" db="EMBL/GenBank/DDBJ databases">
        <authorList>
            <person name="Zaccaron A."/>
            <person name="Stergiopoulos I."/>
        </authorList>
    </citation>
    <scope>NUCLEOTIDE SEQUENCE</scope>
    <source>
        <strain evidence="2">Race5_Kim</strain>
    </source>
</reference>
<dbReference type="RefSeq" id="XP_047759972.1">
    <property type="nucleotide sequence ID" value="XM_047907910.1"/>
</dbReference>
<name>A0A9Q8LDL6_PASFU</name>
<sequence>MEPEQPIGGCHQNSPRLRHHEEFRRRVVELLAWHQKSIDSFCEDQPSGKIKGCEPPLSDYRATARFYSNTSMLRDTFDLTMDFNVQMCLDAPRDLGINLDLGGIGMLVSYVSQVSAVLAICLIWHCLNDWAHMTARTFYRIRKRSVDHSKAARDFQQRLIDSRYYASFIKLLAEFQKAQVFFISAVEVAALIALHDPSKLADDSSGETPDSPGATNALLNNTDIFMNLAFAGTLPIVLCLLVLRLAGKKDSYTVAITTCPIALALPYGVLLAASSIEAVFPISSWVAVHESVRM</sequence>
<proteinExistence type="predicted"/>
<dbReference type="EMBL" id="CP090165">
    <property type="protein sequence ID" value="UJO15606.1"/>
    <property type="molecule type" value="Genomic_DNA"/>
</dbReference>
<reference evidence="2" key="2">
    <citation type="journal article" date="2022" name="Microb. Genom.">
        <title>A chromosome-scale genome assembly of the tomato pathogen Cladosporium fulvum reveals a compartmentalized genome architecture and the presence of a dispensable chromosome.</title>
        <authorList>
            <person name="Zaccaron A.Z."/>
            <person name="Chen L.H."/>
            <person name="Samaras A."/>
            <person name="Stergiopoulos I."/>
        </authorList>
    </citation>
    <scope>NUCLEOTIDE SEQUENCE</scope>
    <source>
        <strain evidence="2">Race5_Kim</strain>
    </source>
</reference>
<accession>A0A9Q8LDL6</accession>
<dbReference type="AlphaFoldDB" id="A0A9Q8LDL6"/>
<feature type="transmembrane region" description="Helical" evidence="1">
    <location>
        <begin position="104"/>
        <end position="127"/>
    </location>
</feature>
<evidence type="ECO:0000313" key="3">
    <source>
        <dbReference type="Proteomes" id="UP000756132"/>
    </source>
</evidence>
<gene>
    <name evidence="2" type="ORF">CLAFUR5_08762</name>
</gene>
<protein>
    <submittedName>
        <fullName evidence="2">Uncharacterized protein</fullName>
    </submittedName>
</protein>
<organism evidence="2 3">
    <name type="scientific">Passalora fulva</name>
    <name type="common">Tomato leaf mold</name>
    <name type="synonym">Cladosporium fulvum</name>
    <dbReference type="NCBI Taxonomy" id="5499"/>
    <lineage>
        <taxon>Eukaryota</taxon>
        <taxon>Fungi</taxon>
        <taxon>Dikarya</taxon>
        <taxon>Ascomycota</taxon>
        <taxon>Pezizomycotina</taxon>
        <taxon>Dothideomycetes</taxon>
        <taxon>Dothideomycetidae</taxon>
        <taxon>Mycosphaerellales</taxon>
        <taxon>Mycosphaerellaceae</taxon>
        <taxon>Fulvia</taxon>
    </lineage>
</organism>
<dbReference type="GeneID" id="71988640"/>
<dbReference type="Proteomes" id="UP000756132">
    <property type="component" value="Chromosome 3"/>
</dbReference>
<dbReference type="OrthoDB" id="3650690at2759"/>
<keyword evidence="1" id="KW-1133">Transmembrane helix</keyword>
<dbReference type="KEGG" id="ffu:CLAFUR5_08762"/>